<protein>
    <submittedName>
        <fullName evidence="1">Uncharacterized protein</fullName>
    </submittedName>
</protein>
<name>W6RMC9_9HYPH</name>
<dbReference type="Proteomes" id="UP000019443">
    <property type="component" value="Unassembled WGS sequence"/>
</dbReference>
<gene>
    <name evidence="1" type="ORF">LPU83_pLPU83b_0094</name>
</gene>
<dbReference type="AlphaFoldDB" id="W6RMC9"/>
<reference evidence="1" key="1">
    <citation type="submission" date="2013-11" db="EMBL/GenBank/DDBJ databases">
        <title>Draft genome sequence of the broad-host-range Rhizobium sp. LPU83 strain, a member of the low-genetic diversity Oregon-like Rhizobium sp. group.</title>
        <authorList>
            <person name="Wibberg D."/>
            <person name="Puehler A."/>
            <person name="Schlueter A."/>
        </authorList>
    </citation>
    <scope>NUCLEOTIDE SEQUENCE [LARGE SCALE GENOMIC DNA]</scope>
    <source>
        <strain evidence="1">LPU83</strain>
        <plasmid evidence="1">pLPU83b</plasmid>
    </source>
</reference>
<organism evidence="1 2">
    <name type="scientific">Rhizobium favelukesii</name>
    <dbReference type="NCBI Taxonomy" id="348824"/>
    <lineage>
        <taxon>Bacteria</taxon>
        <taxon>Pseudomonadati</taxon>
        <taxon>Pseudomonadota</taxon>
        <taxon>Alphaproteobacteria</taxon>
        <taxon>Hyphomicrobiales</taxon>
        <taxon>Rhizobiaceae</taxon>
        <taxon>Rhizobium/Agrobacterium group</taxon>
        <taxon>Rhizobium</taxon>
    </lineage>
</organism>
<evidence type="ECO:0000313" key="1">
    <source>
        <dbReference type="EMBL" id="CDM60093.1"/>
    </source>
</evidence>
<keyword evidence="1" id="KW-0614">Plasmid</keyword>
<sequence>MDGRRLRHHRRYLPASHLARFLPFSADSHVASLVMGRNRIDAGYAMVEAVDPFTVKKMKWGGQFYDAGGGEISARLEKARQTGKDQKCTVTVPAPEKEQ</sequence>
<evidence type="ECO:0000313" key="2">
    <source>
        <dbReference type="Proteomes" id="UP000019443"/>
    </source>
</evidence>
<accession>W6RMC9</accession>
<proteinExistence type="predicted"/>
<comment type="caution">
    <text evidence="1">The sequence shown here is derived from an EMBL/GenBank/DDBJ whole genome shotgun (WGS) entry which is preliminary data.</text>
</comment>
<dbReference type="Pfam" id="PF19613">
    <property type="entry name" value="DUF6118"/>
    <property type="match status" value="1"/>
</dbReference>
<keyword evidence="2" id="KW-1185">Reference proteome</keyword>
<geneLocation type="plasmid" evidence="1">
    <name>pLPU83b</name>
</geneLocation>
<dbReference type="EMBL" id="CBYB010000006">
    <property type="protein sequence ID" value="CDM60093.1"/>
    <property type="molecule type" value="Genomic_DNA"/>
</dbReference>
<dbReference type="InterPro" id="IPR046121">
    <property type="entry name" value="DUF6118"/>
</dbReference>